<dbReference type="Proteomes" id="UP001372834">
    <property type="component" value="Unassembled WGS sequence"/>
</dbReference>
<keyword evidence="6 8" id="KW-1015">Disulfide bond</keyword>
<dbReference type="EMBL" id="JAWJWE010000036">
    <property type="protein sequence ID" value="KAK6629551.1"/>
    <property type="molecule type" value="Genomic_DNA"/>
</dbReference>
<organism evidence="11 13">
    <name type="scientific">Polyplax serrata</name>
    <name type="common">Common mouse louse</name>
    <dbReference type="NCBI Taxonomy" id="468196"/>
    <lineage>
        <taxon>Eukaryota</taxon>
        <taxon>Metazoa</taxon>
        <taxon>Ecdysozoa</taxon>
        <taxon>Arthropoda</taxon>
        <taxon>Hexapoda</taxon>
        <taxon>Insecta</taxon>
        <taxon>Pterygota</taxon>
        <taxon>Neoptera</taxon>
        <taxon>Paraneoptera</taxon>
        <taxon>Psocodea</taxon>
        <taxon>Troctomorpha</taxon>
        <taxon>Phthiraptera</taxon>
        <taxon>Anoplura</taxon>
        <taxon>Polyplacidae</taxon>
        <taxon>Polyplax</taxon>
    </lineage>
</organism>
<dbReference type="EMBL" id="JAWJWF010000045">
    <property type="protein sequence ID" value="KAK6626811.1"/>
    <property type="molecule type" value="Genomic_DNA"/>
</dbReference>
<evidence type="ECO:0000256" key="9">
    <source>
        <dbReference type="SAM" id="SignalP"/>
    </source>
</evidence>
<dbReference type="Proteomes" id="UP001359485">
    <property type="component" value="Unassembled WGS sequence"/>
</dbReference>
<dbReference type="Gene3D" id="1.10.530.10">
    <property type="match status" value="1"/>
</dbReference>
<keyword evidence="7" id="KW-0326">Glycosidase</keyword>
<evidence type="ECO:0000256" key="2">
    <source>
        <dbReference type="ARBA" id="ARBA00012732"/>
    </source>
</evidence>
<dbReference type="PANTHER" id="PTHR11195">
    <property type="entry name" value="DESTABILASE-RELATED"/>
    <property type="match status" value="1"/>
</dbReference>
<evidence type="ECO:0000256" key="3">
    <source>
        <dbReference type="ARBA" id="ARBA00022529"/>
    </source>
</evidence>
<evidence type="ECO:0000313" key="12">
    <source>
        <dbReference type="Proteomes" id="UP001359485"/>
    </source>
</evidence>
<name>A0AAN8P250_POLSC</name>
<comment type="catalytic activity">
    <reaction evidence="1">
        <text>Hydrolysis of (1-&gt;4)-beta-linkages between N-acetylmuramic acid and N-acetyl-D-glucosamine residues in a peptidoglycan and between N-acetyl-D-glucosamine residues in chitodextrins.</text>
        <dbReference type="EC" id="3.2.1.17"/>
    </reaction>
</comment>
<evidence type="ECO:0000256" key="4">
    <source>
        <dbReference type="ARBA" id="ARBA00022638"/>
    </source>
</evidence>
<gene>
    <name evidence="11" type="ORF">RUM43_003368</name>
    <name evidence="10" type="ORF">RUM44_009288</name>
</gene>
<evidence type="ECO:0000256" key="7">
    <source>
        <dbReference type="ARBA" id="ARBA00023295"/>
    </source>
</evidence>
<dbReference type="Pfam" id="PF05497">
    <property type="entry name" value="Destabilase"/>
    <property type="match status" value="1"/>
</dbReference>
<proteinExistence type="predicted"/>
<dbReference type="CDD" id="cd16890">
    <property type="entry name" value="lyz_i"/>
    <property type="match status" value="1"/>
</dbReference>
<feature type="disulfide bond" evidence="8">
    <location>
        <begin position="83"/>
        <end position="89"/>
    </location>
</feature>
<keyword evidence="3" id="KW-0929">Antimicrobial</keyword>
<dbReference type="PANTHER" id="PTHR11195:SF13">
    <property type="entry name" value="INVERTEBRATE-TYPE LYSOZYME 2-RELATED"/>
    <property type="match status" value="1"/>
</dbReference>
<evidence type="ECO:0000256" key="5">
    <source>
        <dbReference type="ARBA" id="ARBA00022801"/>
    </source>
</evidence>
<keyword evidence="9" id="KW-0732">Signal</keyword>
<keyword evidence="5" id="KW-0378">Hydrolase</keyword>
<evidence type="ECO:0000256" key="8">
    <source>
        <dbReference type="PIRSR" id="PIRSR608597-3"/>
    </source>
</evidence>
<evidence type="ECO:0000256" key="1">
    <source>
        <dbReference type="ARBA" id="ARBA00000632"/>
    </source>
</evidence>
<evidence type="ECO:0000313" key="11">
    <source>
        <dbReference type="EMBL" id="KAK6629551.1"/>
    </source>
</evidence>
<sequence>MVYSLVVEILTILAFSQAVFVSNLDVACLKCICTASTGCDKSYECSPQGFCGPFFISRKYWEEADKVTLNSDPRYKEDGHEACAKNYNCATKIVSNYMAKNGRDCNNDGITDCDDFARIHFYGEARCENAIERTSYHDRYIACMPPKSTEEKFQKK</sequence>
<feature type="disulfide bond" evidence="8">
    <location>
        <begin position="33"/>
        <end position="39"/>
    </location>
</feature>
<evidence type="ECO:0000313" key="13">
    <source>
        <dbReference type="Proteomes" id="UP001372834"/>
    </source>
</evidence>
<dbReference type="PROSITE" id="PS51909">
    <property type="entry name" value="LYSOZYME_I"/>
    <property type="match status" value="1"/>
</dbReference>
<dbReference type="GO" id="GO:0003796">
    <property type="term" value="F:lysozyme activity"/>
    <property type="evidence" value="ECO:0007669"/>
    <property type="project" value="UniProtKB-EC"/>
</dbReference>
<keyword evidence="12" id="KW-1185">Reference proteome</keyword>
<comment type="caution">
    <text evidence="11">The sequence shown here is derived from an EMBL/GenBank/DDBJ whole genome shotgun (WGS) entry which is preliminary data.</text>
</comment>
<protein>
    <recommendedName>
        <fullName evidence="2">lysozyme</fullName>
        <ecNumber evidence="2">3.2.1.17</ecNumber>
    </recommendedName>
</protein>
<dbReference type="AlphaFoldDB" id="A0AAN8P250"/>
<feature type="disulfide bond" evidence="8">
    <location>
        <begin position="28"/>
        <end position="113"/>
    </location>
</feature>
<feature type="chain" id="PRO_5042990429" description="lysozyme" evidence="9">
    <location>
        <begin position="19"/>
        <end position="156"/>
    </location>
</feature>
<evidence type="ECO:0000256" key="6">
    <source>
        <dbReference type="ARBA" id="ARBA00023157"/>
    </source>
</evidence>
<evidence type="ECO:0000313" key="10">
    <source>
        <dbReference type="EMBL" id="KAK6626811.1"/>
    </source>
</evidence>
<dbReference type="EC" id="3.2.1.17" evidence="2"/>
<accession>A0AAN8P250</accession>
<feature type="signal peptide" evidence="9">
    <location>
        <begin position="1"/>
        <end position="18"/>
    </location>
</feature>
<dbReference type="GO" id="GO:0042742">
    <property type="term" value="P:defense response to bacterium"/>
    <property type="evidence" value="ECO:0007669"/>
    <property type="project" value="UniProtKB-KW"/>
</dbReference>
<dbReference type="GO" id="GO:0031640">
    <property type="term" value="P:killing of cells of another organism"/>
    <property type="evidence" value="ECO:0007669"/>
    <property type="project" value="UniProtKB-KW"/>
</dbReference>
<feature type="disulfide bond" evidence="8">
    <location>
        <begin position="45"/>
        <end position="51"/>
    </location>
</feature>
<reference evidence="11 13" key="1">
    <citation type="submission" date="2023-10" db="EMBL/GenBank/DDBJ databases">
        <title>Genomes of two closely related lineages of the louse Polyplax serrata with different host specificities.</title>
        <authorList>
            <person name="Martinu J."/>
            <person name="Tarabai H."/>
            <person name="Stefka J."/>
            <person name="Hypsa V."/>
        </authorList>
    </citation>
    <scope>NUCLEOTIDE SEQUENCE [LARGE SCALE GENOMIC DNA]</scope>
    <source>
        <strain evidence="10">98ZLc_SE</strain>
        <strain evidence="11">HR10_N</strain>
    </source>
</reference>
<dbReference type="InterPro" id="IPR008597">
    <property type="entry name" value="Invert_lysozyme"/>
</dbReference>
<keyword evidence="4" id="KW-0081">Bacteriolytic enzyme</keyword>